<gene>
    <name evidence="4" type="primary">yueD</name>
    <name evidence="4" type="ORF">Hs20B_14290</name>
</gene>
<dbReference type="PANTHER" id="PTHR34475">
    <property type="match status" value="1"/>
</dbReference>
<name>A0A6A0B999_9LACT</name>
<keyword evidence="2" id="KW-0472">Membrane</keyword>
<accession>A0A6A0B999</accession>
<feature type="region of interest" description="Disordered" evidence="1">
    <location>
        <begin position="158"/>
        <end position="178"/>
    </location>
</feature>
<evidence type="ECO:0000313" key="5">
    <source>
        <dbReference type="Proteomes" id="UP000475928"/>
    </source>
</evidence>
<keyword evidence="2" id="KW-1133">Transmembrane helix</keyword>
<comment type="caution">
    <text evidence="4">The sequence shown here is derived from an EMBL/GenBank/DDBJ whole genome shotgun (WGS) entry which is preliminary data.</text>
</comment>
<dbReference type="InterPro" id="IPR050400">
    <property type="entry name" value="Bact_Cytoskel_RodZ"/>
</dbReference>
<evidence type="ECO:0000256" key="2">
    <source>
        <dbReference type="SAM" id="Phobius"/>
    </source>
</evidence>
<feature type="transmembrane region" description="Helical" evidence="2">
    <location>
        <begin position="114"/>
        <end position="137"/>
    </location>
</feature>
<dbReference type="GO" id="GO:0003677">
    <property type="term" value="F:DNA binding"/>
    <property type="evidence" value="ECO:0007669"/>
    <property type="project" value="InterPro"/>
</dbReference>
<dbReference type="InterPro" id="IPR010982">
    <property type="entry name" value="Lambda_DNA-bd_dom_sf"/>
</dbReference>
<reference evidence="4 5" key="1">
    <citation type="submission" date="2020-02" db="EMBL/GenBank/DDBJ databases">
        <title>Draft genome sequence of Lactococcus sp. Hs20B0-1.</title>
        <authorList>
            <person name="Noda S."/>
            <person name="Yuki M."/>
            <person name="Ohkuma M."/>
        </authorList>
    </citation>
    <scope>NUCLEOTIDE SEQUENCE [LARGE SCALE GENOMIC DNA]</scope>
    <source>
        <strain evidence="4 5">Hs20B0-1</strain>
    </source>
</reference>
<dbReference type="Pfam" id="PF13413">
    <property type="entry name" value="HTH_25"/>
    <property type="match status" value="1"/>
</dbReference>
<evidence type="ECO:0000313" key="4">
    <source>
        <dbReference type="EMBL" id="GFH41031.1"/>
    </source>
</evidence>
<keyword evidence="5" id="KW-1185">Reference proteome</keyword>
<dbReference type="InterPro" id="IPR001387">
    <property type="entry name" value="Cro/C1-type_HTH"/>
</dbReference>
<keyword evidence="2" id="KW-0812">Transmembrane</keyword>
<evidence type="ECO:0000259" key="3">
    <source>
        <dbReference type="PROSITE" id="PS50943"/>
    </source>
</evidence>
<dbReference type="Gene3D" id="1.10.260.40">
    <property type="entry name" value="lambda repressor-like DNA-binding domains"/>
    <property type="match status" value="1"/>
</dbReference>
<dbReference type="Proteomes" id="UP000475928">
    <property type="component" value="Unassembled WGS sequence"/>
</dbReference>
<evidence type="ECO:0000256" key="1">
    <source>
        <dbReference type="SAM" id="MobiDB-lite"/>
    </source>
</evidence>
<proteinExistence type="predicted"/>
<dbReference type="PROSITE" id="PS50943">
    <property type="entry name" value="HTH_CROC1"/>
    <property type="match status" value="1"/>
</dbReference>
<feature type="domain" description="HTH cro/C1-type" evidence="3">
    <location>
        <begin position="10"/>
        <end position="70"/>
    </location>
</feature>
<dbReference type="PANTHER" id="PTHR34475:SF1">
    <property type="entry name" value="CYTOSKELETON PROTEIN RODZ"/>
    <property type="match status" value="1"/>
</dbReference>
<dbReference type="RefSeq" id="WP_172357127.1">
    <property type="nucleotide sequence ID" value="NZ_BLLH01000008.1"/>
</dbReference>
<sequence length="278" mass="29888">MAQKTVGQVLRDKRAKLDLTLNEVEDLTKIQKTYIVALEHDDYEALPGDFYVKAYLKQYADRLQIDYDKLIKAYENGETIEVRDPNDFSENYRFVKPSERDEMDENGEKTFKHYLPIALLGSVAVLIVLSVSLAVFLNKPKNDSIAANLYSVSSTSSQAASSEKPAASTPAKPTTEITVTGDGQALVATVKNAPSPVKVSLSAASGASIWIGMTNADLPTGQITLTDANPTTTTLTDAQSILTLGRTSGLTVKIGDSTVDLTGIAAPESPATLTINIE</sequence>
<protein>
    <recommendedName>
        <fullName evidence="3">HTH cro/C1-type domain-containing protein</fullName>
    </recommendedName>
</protein>
<dbReference type="EMBL" id="BLLH01000008">
    <property type="protein sequence ID" value="GFH41031.1"/>
    <property type="molecule type" value="Genomic_DNA"/>
</dbReference>
<organism evidence="4 5">
    <name type="scientific">Pseudolactococcus insecticola</name>
    <dbReference type="NCBI Taxonomy" id="2709158"/>
    <lineage>
        <taxon>Bacteria</taxon>
        <taxon>Bacillati</taxon>
        <taxon>Bacillota</taxon>
        <taxon>Bacilli</taxon>
        <taxon>Lactobacillales</taxon>
        <taxon>Streptococcaceae</taxon>
        <taxon>Pseudolactococcus</taxon>
    </lineage>
</organism>
<dbReference type="AlphaFoldDB" id="A0A6A0B999"/>